<reference evidence="5" key="1">
    <citation type="submission" date="2016-10" db="EMBL/GenBank/DDBJ databases">
        <authorList>
            <person name="Varghese N."/>
            <person name="Submissions S."/>
        </authorList>
    </citation>
    <scope>NUCLEOTIDE SEQUENCE [LARGE SCALE GENOMIC DNA]</scope>
    <source>
        <strain evidence="5">S7</strain>
    </source>
</reference>
<dbReference type="InterPro" id="IPR058530">
    <property type="entry name" value="Baseplate_J-like_C"/>
</dbReference>
<evidence type="ECO:0000313" key="4">
    <source>
        <dbReference type="EMBL" id="SFP11554.1"/>
    </source>
</evidence>
<dbReference type="EMBL" id="FOXD01000002">
    <property type="protein sequence ID" value="SFP11554.1"/>
    <property type="molecule type" value="Genomic_DNA"/>
</dbReference>
<gene>
    <name evidence="4" type="ORF">SAMN05518683_102301</name>
</gene>
<feature type="domain" description="Baseplate protein J-like barrel" evidence="1">
    <location>
        <begin position="114"/>
        <end position="191"/>
    </location>
</feature>
<dbReference type="OrthoDB" id="9793802at2"/>
<accession>A0A1I5MPK7</accession>
<dbReference type="Proteomes" id="UP000198892">
    <property type="component" value="Unassembled WGS sequence"/>
</dbReference>
<feature type="domain" description="Baseplate J-like central" evidence="2">
    <location>
        <begin position="213"/>
        <end position="280"/>
    </location>
</feature>
<dbReference type="InterPro" id="IPR058531">
    <property type="entry name" value="Baseplate_J_M"/>
</dbReference>
<evidence type="ECO:0000259" key="1">
    <source>
        <dbReference type="Pfam" id="PF04865"/>
    </source>
</evidence>
<dbReference type="Pfam" id="PF26079">
    <property type="entry name" value="Baseplate_J_C"/>
    <property type="match status" value="1"/>
</dbReference>
<organism evidence="4 5">
    <name type="scientific">Salibacterium halotolerans</name>
    <dbReference type="NCBI Taxonomy" id="1884432"/>
    <lineage>
        <taxon>Bacteria</taxon>
        <taxon>Bacillati</taxon>
        <taxon>Bacillota</taxon>
        <taxon>Bacilli</taxon>
        <taxon>Bacillales</taxon>
        <taxon>Bacillaceae</taxon>
    </lineage>
</organism>
<protein>
    <submittedName>
        <fullName evidence="4">Phage-related baseplate assembly protein</fullName>
    </submittedName>
</protein>
<dbReference type="InterPro" id="IPR014507">
    <property type="entry name" value="Baseplate_assembly_J_pred"/>
</dbReference>
<sequence>MIPELSNLPEISFADTDVNEMLNSMVSDYEQAYYESTGERKKLYAGDPIRIFLYTQALRELQLRSIIDDAAKQNLLAYARRPAINHLAAFKNISEFQPQRATTLQRFYLSAPQAVPQTIPAGTRVSPGNKIFFEVQENHEIPAGDTQIDIVVRCTIQGEEGNGFTPGQIDILVNPIPWVERVENIETSQGGSGEEDLESLRERIWLAPETYSVAGPKEAYESMVKQYSPLITNVKATTPHPGVTDIRFLLENGEVPTDSFSEELINYLSEKDKRPLTDNIQGGAPEQNEYNIDVTYYIRSSDSSRSVDIQNAVENAVQLYRIWQKSKIGRDINPSELQSRIIQAGAKRAEIIAPSFTVVPDINVANDANVSVNYGGMEDD</sequence>
<dbReference type="STRING" id="1884432.SAMN05518683_102301"/>
<evidence type="ECO:0000313" key="5">
    <source>
        <dbReference type="Proteomes" id="UP000198892"/>
    </source>
</evidence>
<evidence type="ECO:0000259" key="2">
    <source>
        <dbReference type="Pfam" id="PF26078"/>
    </source>
</evidence>
<feature type="domain" description="Baseplate J-like C-terminal" evidence="3">
    <location>
        <begin position="292"/>
        <end position="371"/>
    </location>
</feature>
<dbReference type="PIRSF" id="PIRSF020481">
    <property type="entry name" value="BAP"/>
    <property type="match status" value="1"/>
</dbReference>
<name>A0A1I5MPK7_9BACI</name>
<dbReference type="Pfam" id="PF26078">
    <property type="entry name" value="Baseplate_J_M"/>
    <property type="match status" value="1"/>
</dbReference>
<dbReference type="RefSeq" id="WP_093335130.1">
    <property type="nucleotide sequence ID" value="NZ_FOXD01000002.1"/>
</dbReference>
<dbReference type="AlphaFoldDB" id="A0A1I5MPK7"/>
<proteinExistence type="predicted"/>
<evidence type="ECO:0000259" key="3">
    <source>
        <dbReference type="Pfam" id="PF26079"/>
    </source>
</evidence>
<dbReference type="InterPro" id="IPR006949">
    <property type="entry name" value="Barrel_Baseplate_J-like"/>
</dbReference>
<keyword evidence="5" id="KW-1185">Reference proteome</keyword>
<dbReference type="Pfam" id="PF04865">
    <property type="entry name" value="Baseplate_J"/>
    <property type="match status" value="1"/>
</dbReference>